<sequence>MEDGTTRVWRKSSASNPQGNCVELAMLEHGRVGMRNSRDPHGAVLDYPAVALDAFLGMVRDGALDER</sequence>
<organism evidence="2 3">
    <name type="scientific">Pseudonocardia endophytica</name>
    <dbReference type="NCBI Taxonomy" id="401976"/>
    <lineage>
        <taxon>Bacteria</taxon>
        <taxon>Bacillati</taxon>
        <taxon>Actinomycetota</taxon>
        <taxon>Actinomycetes</taxon>
        <taxon>Pseudonocardiales</taxon>
        <taxon>Pseudonocardiaceae</taxon>
        <taxon>Pseudonocardia</taxon>
    </lineage>
</organism>
<protein>
    <submittedName>
        <fullName evidence="2">Uncharacterized protein DUF397</fullName>
    </submittedName>
</protein>
<comment type="caution">
    <text evidence="2">The sequence shown here is derived from an EMBL/GenBank/DDBJ whole genome shotgun (WGS) entry which is preliminary data.</text>
</comment>
<evidence type="ECO:0000259" key="1">
    <source>
        <dbReference type="Pfam" id="PF04149"/>
    </source>
</evidence>
<reference evidence="2 3" key="1">
    <citation type="submission" date="2019-03" db="EMBL/GenBank/DDBJ databases">
        <title>Sequencing the genomes of 1000 actinobacteria strains.</title>
        <authorList>
            <person name="Klenk H.-P."/>
        </authorList>
    </citation>
    <scope>NUCLEOTIDE SEQUENCE [LARGE SCALE GENOMIC DNA]</scope>
    <source>
        <strain evidence="2 3">DSM 44969</strain>
    </source>
</reference>
<accession>A0A4R1HEK6</accession>
<name>A0A4R1HEK6_PSEEN</name>
<dbReference type="RefSeq" id="WP_243653661.1">
    <property type="nucleotide sequence ID" value="NZ_SMFZ01000002.1"/>
</dbReference>
<dbReference type="AlphaFoldDB" id="A0A4R1HEK6"/>
<keyword evidence="3" id="KW-1185">Reference proteome</keyword>
<dbReference type="Pfam" id="PF04149">
    <property type="entry name" value="DUF397"/>
    <property type="match status" value="1"/>
</dbReference>
<feature type="domain" description="DUF397" evidence="1">
    <location>
        <begin position="8"/>
        <end position="60"/>
    </location>
</feature>
<evidence type="ECO:0000313" key="3">
    <source>
        <dbReference type="Proteomes" id="UP000295560"/>
    </source>
</evidence>
<dbReference type="Proteomes" id="UP000295560">
    <property type="component" value="Unassembled WGS sequence"/>
</dbReference>
<dbReference type="EMBL" id="SMFZ01000002">
    <property type="protein sequence ID" value="TCK20038.1"/>
    <property type="molecule type" value="Genomic_DNA"/>
</dbReference>
<proteinExistence type="predicted"/>
<gene>
    <name evidence="2" type="ORF">EV378_3986</name>
</gene>
<evidence type="ECO:0000313" key="2">
    <source>
        <dbReference type="EMBL" id="TCK20038.1"/>
    </source>
</evidence>
<dbReference type="InterPro" id="IPR007278">
    <property type="entry name" value="DUF397"/>
</dbReference>